<gene>
    <name evidence="4" type="primary">creC3_2</name>
    <name evidence="4" type="ORF">NCTC8261_06243</name>
</gene>
<evidence type="ECO:0000313" key="5">
    <source>
        <dbReference type="Proteomes" id="UP000254712"/>
    </source>
</evidence>
<dbReference type="Proteomes" id="UP000254712">
    <property type="component" value="Unassembled WGS sequence"/>
</dbReference>
<organism evidence="4 5">
    <name type="scientific">Salmonella enterica I</name>
    <dbReference type="NCBI Taxonomy" id="59201"/>
    <lineage>
        <taxon>Bacteria</taxon>
        <taxon>Pseudomonadati</taxon>
        <taxon>Pseudomonadota</taxon>
        <taxon>Gammaproteobacteria</taxon>
        <taxon>Enterobacterales</taxon>
        <taxon>Enterobacteriaceae</taxon>
        <taxon>Salmonella</taxon>
    </lineage>
</organism>
<sequence length="77" mass="8133">MRLSSTCNALTHELKSPLAAIRGAAEILREGPPADVVTRFTEIILAQNTRMQALVETLLRPGAAGKPAGYPSRAGCC</sequence>
<comment type="catalytic activity">
    <reaction evidence="1">
        <text>ATP + protein L-histidine = ADP + protein N-phospho-L-histidine.</text>
        <dbReference type="EC" id="2.7.13.3"/>
    </reaction>
</comment>
<evidence type="ECO:0000256" key="1">
    <source>
        <dbReference type="ARBA" id="ARBA00000085"/>
    </source>
</evidence>
<dbReference type="SUPFAM" id="SSF47384">
    <property type="entry name" value="Homodimeric domain of signal transducing histidine kinase"/>
    <property type="match status" value="1"/>
</dbReference>
<dbReference type="GO" id="GO:0000155">
    <property type="term" value="F:phosphorelay sensor kinase activity"/>
    <property type="evidence" value="ECO:0007669"/>
    <property type="project" value="InterPro"/>
</dbReference>
<keyword evidence="4" id="KW-0418">Kinase</keyword>
<dbReference type="EC" id="2.7.13.3" evidence="2"/>
<keyword evidence="4" id="KW-0808">Transferase</keyword>
<evidence type="ECO:0000313" key="4">
    <source>
        <dbReference type="EMBL" id="SUH39870.1"/>
    </source>
</evidence>
<name>A0A379X0U5_SALET</name>
<dbReference type="InterPro" id="IPR036097">
    <property type="entry name" value="HisK_dim/P_sf"/>
</dbReference>
<dbReference type="InterPro" id="IPR003661">
    <property type="entry name" value="HisK_dim/P_dom"/>
</dbReference>
<evidence type="ECO:0000256" key="2">
    <source>
        <dbReference type="ARBA" id="ARBA00012438"/>
    </source>
</evidence>
<protein>
    <recommendedName>
        <fullName evidence="2">histidine kinase</fullName>
        <ecNumber evidence="2">2.7.13.3</ecNumber>
    </recommendedName>
</protein>
<dbReference type="Pfam" id="PF00512">
    <property type="entry name" value="HisKA"/>
    <property type="match status" value="1"/>
</dbReference>
<dbReference type="FunFam" id="1.10.287.130:FF:000051">
    <property type="entry name" value="Two-component system sensor histidine kinase CreC"/>
    <property type="match status" value="1"/>
</dbReference>
<evidence type="ECO:0000259" key="3">
    <source>
        <dbReference type="SMART" id="SM00388"/>
    </source>
</evidence>
<proteinExistence type="predicted"/>
<feature type="domain" description="Signal transduction histidine kinase dimerisation/phosphoacceptor" evidence="3">
    <location>
        <begin position="2"/>
        <end position="67"/>
    </location>
</feature>
<dbReference type="SMART" id="SM00388">
    <property type="entry name" value="HisKA"/>
    <property type="match status" value="1"/>
</dbReference>
<accession>A0A379X0U5</accession>
<dbReference type="EMBL" id="UGXT01000002">
    <property type="protein sequence ID" value="SUH39870.1"/>
    <property type="molecule type" value="Genomic_DNA"/>
</dbReference>
<dbReference type="CDD" id="cd00082">
    <property type="entry name" value="HisKA"/>
    <property type="match status" value="1"/>
</dbReference>
<dbReference type="AlphaFoldDB" id="A0A379X0U5"/>
<reference evidence="4 5" key="1">
    <citation type="submission" date="2018-06" db="EMBL/GenBank/DDBJ databases">
        <authorList>
            <consortium name="Pathogen Informatics"/>
            <person name="Doyle S."/>
        </authorList>
    </citation>
    <scope>NUCLEOTIDE SEQUENCE [LARGE SCALE GENOMIC DNA]</scope>
    <source>
        <strain evidence="4 5">NCTC8261</strain>
    </source>
</reference>
<dbReference type="Gene3D" id="1.10.287.130">
    <property type="match status" value="1"/>
</dbReference>